<dbReference type="Pfam" id="PF07715">
    <property type="entry name" value="Plug"/>
    <property type="match status" value="1"/>
</dbReference>
<dbReference type="InterPro" id="IPR012910">
    <property type="entry name" value="Plug_dom"/>
</dbReference>
<keyword evidence="3" id="KW-0998">Cell outer membrane</keyword>
<evidence type="ECO:0000259" key="6">
    <source>
        <dbReference type="Pfam" id="PF00593"/>
    </source>
</evidence>
<dbReference type="EMBL" id="JAVDRL010000003">
    <property type="protein sequence ID" value="MDR6530380.1"/>
    <property type="molecule type" value="Genomic_DNA"/>
</dbReference>
<dbReference type="InterPro" id="IPR036942">
    <property type="entry name" value="Beta-barrel_TonB_sf"/>
</dbReference>
<dbReference type="Gene3D" id="2.170.130.10">
    <property type="entry name" value="TonB-dependent receptor, plug domain"/>
    <property type="match status" value="1"/>
</dbReference>
<dbReference type="SUPFAM" id="SSF56935">
    <property type="entry name" value="Porins"/>
    <property type="match status" value="1"/>
</dbReference>
<dbReference type="Pfam" id="PF00593">
    <property type="entry name" value="TonB_dep_Rec_b-barrel"/>
    <property type="match status" value="1"/>
</dbReference>
<dbReference type="InterPro" id="IPR000531">
    <property type="entry name" value="Beta-barrel_TonB"/>
</dbReference>
<gene>
    <name evidence="8" type="ORF">J2800_001116</name>
</gene>
<evidence type="ECO:0000256" key="1">
    <source>
        <dbReference type="ARBA" id="ARBA00004442"/>
    </source>
</evidence>
<proteinExistence type="inferred from homology"/>
<organism evidence="8 9">
    <name type="scientific">Caulobacter rhizosphaerae</name>
    <dbReference type="NCBI Taxonomy" id="2010972"/>
    <lineage>
        <taxon>Bacteria</taxon>
        <taxon>Pseudomonadati</taxon>
        <taxon>Pseudomonadota</taxon>
        <taxon>Alphaproteobacteria</taxon>
        <taxon>Caulobacterales</taxon>
        <taxon>Caulobacteraceae</taxon>
        <taxon>Caulobacter</taxon>
    </lineage>
</organism>
<comment type="subcellular location">
    <subcellularLocation>
        <location evidence="1 4">Cell outer membrane</location>
    </subcellularLocation>
</comment>
<evidence type="ECO:0000256" key="4">
    <source>
        <dbReference type="RuleBase" id="RU003357"/>
    </source>
</evidence>
<keyword evidence="4" id="KW-0798">TonB box</keyword>
<evidence type="ECO:0000313" key="9">
    <source>
        <dbReference type="Proteomes" id="UP001262754"/>
    </source>
</evidence>
<feature type="domain" description="TonB-dependent receptor plug" evidence="7">
    <location>
        <begin position="70"/>
        <end position="162"/>
    </location>
</feature>
<evidence type="ECO:0000256" key="3">
    <source>
        <dbReference type="ARBA" id="ARBA00023237"/>
    </source>
</evidence>
<feature type="chain" id="PRO_5046392379" evidence="5">
    <location>
        <begin position="29"/>
        <end position="1021"/>
    </location>
</feature>
<dbReference type="Gene3D" id="2.40.170.20">
    <property type="entry name" value="TonB-dependent receptor, beta-barrel domain"/>
    <property type="match status" value="1"/>
</dbReference>
<keyword evidence="8" id="KW-0675">Receptor</keyword>
<dbReference type="PANTHER" id="PTHR40980">
    <property type="entry name" value="PLUG DOMAIN-CONTAINING PROTEIN"/>
    <property type="match status" value="1"/>
</dbReference>
<reference evidence="8 9" key="1">
    <citation type="submission" date="2023-07" db="EMBL/GenBank/DDBJ databases">
        <title>Sorghum-associated microbial communities from plants grown in Nebraska, USA.</title>
        <authorList>
            <person name="Schachtman D."/>
        </authorList>
    </citation>
    <scope>NUCLEOTIDE SEQUENCE [LARGE SCALE GENOMIC DNA]</scope>
    <source>
        <strain evidence="8 9">DS2154</strain>
    </source>
</reference>
<evidence type="ECO:0000259" key="7">
    <source>
        <dbReference type="Pfam" id="PF07715"/>
    </source>
</evidence>
<comment type="caution">
    <text evidence="8">The sequence shown here is derived from an EMBL/GenBank/DDBJ whole genome shotgun (WGS) entry which is preliminary data.</text>
</comment>
<dbReference type="InterPro" id="IPR010104">
    <property type="entry name" value="TonB_rcpt_bac"/>
</dbReference>
<sequence length="1021" mass="110872">MSLRTGSMGALRVALLSATVIGGLPALAAAQESAAPQAASQGDTLDAVVVTGFKQSYANAVRAKKNAIEITDGISSDGLGRFPDLNVGEALQRIPGVQINREAEGRDATINLRGMPGEYARNTLNGQSFAGPALLRDNQGSPLGAFNSDIFSAFVIQKSPMANTVSGGLSGNVDLQIAPALSRKDGGFAKLSYEHNTLGDLNAPAATLGYNKHLTDDLAVFGTIAYKKENFRRDTIRLNNYDYLTSAMTGLTPTQFNAAYGQYFSPTACALSATSYCRSLGQALGLSQANASPYVTSNTGSKGTNGVWANSAIRQYTRMNVGKVWSGSAGFEWKPNDNTKIGLIGFKTDRNLPDTTQYFMINYVAPSSTPGAGTVITPTGTPIQTNDGRYLYESYTFNNINALSSTRLYSQRQKSDGVIGNVDWSNEDWRFAGALTLSSGSNASVETEVDVNNYTRPGGNGVSGSITTGLDDIGGFQYTTSPTPQNAIASGQTWTWGGANDPTSFYNNGTSANSTNQIQIQGTESFAKNELNSVALDVERFVSLGPIKSVQAGVRLEREKYVSTGYRVYAYGAQLSKITSSMMITAPFVKDFMGGSVDGYSHNWQVLNVHDFLDAVRPVTPYQSGGLSTQGFNIQYADSSYYDKNFTNENDINQFYVQAKYDTQIFGHGVRGNFGGRYEDTDNTITTLDRVTPPTDSIGSPNDFKTDEYKNKYHYFLPSAIFVADVTDDLILRGAYYKTYVRPHPRQYSPSTKVNPAQILNNSLSSGSVNVYDVSVAIGNNKLRPYLAESFDLSLEWYNRPNGLISLAYFRKNITGRIASTSDPALLCPADGSTWGFGALSWDGTYCNATSLSSASKQVHVNASGAYNLDKKTTVEGVEFNIQQNLDFLPGFLANLGGSFNYAYTMSKSPAIAPFPGISKHNVNVIGYYETPKYGVRMVYNYRSDYPLNANGTYTGGARSVKPRGQLDLSASYNVTDNFTLSLDAYNLTNAKRFEYENDHRVSRWVDYDGRTYTLTARATF</sequence>
<feature type="domain" description="TonB-dependent receptor-like beta-barrel" evidence="6">
    <location>
        <begin position="632"/>
        <end position="988"/>
    </location>
</feature>
<evidence type="ECO:0000256" key="5">
    <source>
        <dbReference type="SAM" id="SignalP"/>
    </source>
</evidence>
<dbReference type="NCBIfam" id="TIGR01782">
    <property type="entry name" value="TonB-Xanth-Caul"/>
    <property type="match status" value="1"/>
</dbReference>
<dbReference type="PANTHER" id="PTHR40980:SF3">
    <property type="entry name" value="TONB-DEPENDENT RECEPTOR-LIKE BETA-BARREL DOMAIN-CONTAINING PROTEIN"/>
    <property type="match status" value="1"/>
</dbReference>
<keyword evidence="2 4" id="KW-0472">Membrane</keyword>
<protein>
    <submittedName>
        <fullName evidence="8">TonB-dependent receptor</fullName>
    </submittedName>
</protein>
<dbReference type="Proteomes" id="UP001262754">
    <property type="component" value="Unassembled WGS sequence"/>
</dbReference>
<dbReference type="InterPro" id="IPR037066">
    <property type="entry name" value="Plug_dom_sf"/>
</dbReference>
<keyword evidence="5" id="KW-0732">Signal</keyword>
<comment type="similarity">
    <text evidence="4">Belongs to the TonB-dependent receptor family.</text>
</comment>
<feature type="signal peptide" evidence="5">
    <location>
        <begin position="1"/>
        <end position="28"/>
    </location>
</feature>
<accession>A0ABU1MW13</accession>
<evidence type="ECO:0000313" key="8">
    <source>
        <dbReference type="EMBL" id="MDR6530380.1"/>
    </source>
</evidence>
<evidence type="ECO:0000256" key="2">
    <source>
        <dbReference type="ARBA" id="ARBA00023136"/>
    </source>
</evidence>
<name>A0ABU1MW13_9CAUL</name>
<keyword evidence="9" id="KW-1185">Reference proteome</keyword>